<dbReference type="OrthoDB" id="419537at2759"/>
<evidence type="ECO:0000313" key="2">
    <source>
        <dbReference type="EMBL" id="KAF6024505.1"/>
    </source>
</evidence>
<sequence>MLPKNPKQIEEILKPLQLSSETYGAIKQKMDDDMTNGLSTDQHTLADAKMYITYVRLFLMAQKLGTF</sequence>
<proteinExistence type="predicted"/>
<feature type="domain" description="Hexokinase N-terminal" evidence="1">
    <location>
        <begin position="8"/>
        <end position="59"/>
    </location>
</feature>
<dbReference type="Proteomes" id="UP000593567">
    <property type="component" value="Unassembled WGS sequence"/>
</dbReference>
<reference evidence="2" key="1">
    <citation type="submission" date="2020-06" db="EMBL/GenBank/DDBJ databases">
        <title>Draft genome of Bugula neritina, a colonial animal packing powerful symbionts and potential medicines.</title>
        <authorList>
            <person name="Rayko M."/>
        </authorList>
    </citation>
    <scope>NUCLEOTIDE SEQUENCE [LARGE SCALE GENOMIC DNA]</scope>
    <source>
        <strain evidence="2">Kwan_BN1</strain>
    </source>
</reference>
<evidence type="ECO:0000313" key="3">
    <source>
        <dbReference type="Proteomes" id="UP000593567"/>
    </source>
</evidence>
<protein>
    <recommendedName>
        <fullName evidence="1">Hexokinase N-terminal domain-containing protein</fullName>
    </recommendedName>
</protein>
<evidence type="ECO:0000259" key="1">
    <source>
        <dbReference type="Pfam" id="PF00349"/>
    </source>
</evidence>
<name>A0A7J7JEG0_BUGNE</name>
<dbReference type="GO" id="GO:0005975">
    <property type="term" value="P:carbohydrate metabolic process"/>
    <property type="evidence" value="ECO:0007669"/>
    <property type="project" value="InterPro"/>
</dbReference>
<dbReference type="InterPro" id="IPR022672">
    <property type="entry name" value="Hexokinase_N"/>
</dbReference>
<dbReference type="Pfam" id="PF00349">
    <property type="entry name" value="Hexokinase_1"/>
    <property type="match status" value="1"/>
</dbReference>
<organism evidence="2 3">
    <name type="scientific">Bugula neritina</name>
    <name type="common">Brown bryozoan</name>
    <name type="synonym">Sertularia neritina</name>
    <dbReference type="NCBI Taxonomy" id="10212"/>
    <lineage>
        <taxon>Eukaryota</taxon>
        <taxon>Metazoa</taxon>
        <taxon>Spiralia</taxon>
        <taxon>Lophotrochozoa</taxon>
        <taxon>Bryozoa</taxon>
        <taxon>Gymnolaemata</taxon>
        <taxon>Cheilostomatida</taxon>
        <taxon>Flustrina</taxon>
        <taxon>Buguloidea</taxon>
        <taxon>Bugulidae</taxon>
        <taxon>Bugula</taxon>
    </lineage>
</organism>
<keyword evidence="3" id="KW-1185">Reference proteome</keyword>
<gene>
    <name evidence="2" type="ORF">EB796_017187</name>
</gene>
<accession>A0A7J7JEG0</accession>
<dbReference type="GO" id="GO:0016773">
    <property type="term" value="F:phosphotransferase activity, alcohol group as acceptor"/>
    <property type="evidence" value="ECO:0007669"/>
    <property type="project" value="InterPro"/>
</dbReference>
<comment type="caution">
    <text evidence="2">The sequence shown here is derived from an EMBL/GenBank/DDBJ whole genome shotgun (WGS) entry which is preliminary data.</text>
</comment>
<dbReference type="AlphaFoldDB" id="A0A7J7JEG0"/>
<dbReference type="GO" id="GO:0005524">
    <property type="term" value="F:ATP binding"/>
    <property type="evidence" value="ECO:0007669"/>
    <property type="project" value="InterPro"/>
</dbReference>
<dbReference type="EMBL" id="VXIV02002565">
    <property type="protein sequence ID" value="KAF6024505.1"/>
    <property type="molecule type" value="Genomic_DNA"/>
</dbReference>
<dbReference type="Gene3D" id="3.40.367.20">
    <property type="match status" value="1"/>
</dbReference>